<organism evidence="4">
    <name type="scientific">Thermogladius calderae</name>
    <dbReference type="NCBI Taxonomy" id="1200300"/>
    <lineage>
        <taxon>Archaea</taxon>
        <taxon>Thermoproteota</taxon>
        <taxon>Thermoprotei</taxon>
        <taxon>Desulfurococcales</taxon>
        <taxon>Desulfurococcaceae</taxon>
        <taxon>Thermogladius</taxon>
    </lineage>
</organism>
<evidence type="ECO:0000256" key="2">
    <source>
        <dbReference type="ARBA" id="ARBA00022840"/>
    </source>
</evidence>
<dbReference type="InterPro" id="IPR003439">
    <property type="entry name" value="ABC_transporter-like_ATP-bd"/>
</dbReference>
<gene>
    <name evidence="4" type="ORF">ENM60_02265</name>
</gene>
<proteinExistence type="predicted"/>
<dbReference type="PANTHER" id="PTHR43613:SF1">
    <property type="entry name" value="ABC TRANSPORTER, ATP-BINDING PROTEIN"/>
    <property type="match status" value="1"/>
</dbReference>
<dbReference type="InterPro" id="IPR017871">
    <property type="entry name" value="ABC_transporter-like_CS"/>
</dbReference>
<dbReference type="Gene3D" id="3.40.50.300">
    <property type="entry name" value="P-loop containing nucleotide triphosphate hydrolases"/>
    <property type="match status" value="1"/>
</dbReference>
<feature type="domain" description="ABC transporter" evidence="3">
    <location>
        <begin position="5"/>
        <end position="233"/>
    </location>
</feature>
<keyword evidence="1" id="KW-0547">Nucleotide-binding</keyword>
<accession>A0A7J3XY22</accession>
<evidence type="ECO:0000259" key="3">
    <source>
        <dbReference type="PROSITE" id="PS50893"/>
    </source>
</evidence>
<dbReference type="EMBL" id="DRYK01000030">
    <property type="protein sequence ID" value="HHP67604.1"/>
    <property type="molecule type" value="Genomic_DNA"/>
</dbReference>
<evidence type="ECO:0000313" key="4">
    <source>
        <dbReference type="EMBL" id="HHP67604.1"/>
    </source>
</evidence>
<sequence length="239" mass="26261">MGAAVEVRGLRKVFNGVVAVDNVSFEVSEGEIFGLIGPNGAGKTTTLRIIAGMVKPDLGEVRIMGSNPFREGMRVKELLGYLPEEADVYSRLTGLEHLRFYASLYGGRVDETVRYGAEISGLGGDLNKRAGEYSKGMKRRLLLSLVLMRRPRVALLDEPTSGLDVYSSLRVRDLIKRYARENKTAVILSSHNMLEVEYVCDRVAFISRGRIVAAGSPDELKEKYNAGNLEEVFVKATGG</sequence>
<dbReference type="CDD" id="cd03230">
    <property type="entry name" value="ABC_DR_subfamily_A"/>
    <property type="match status" value="1"/>
</dbReference>
<dbReference type="InterPro" id="IPR027417">
    <property type="entry name" value="P-loop_NTPase"/>
</dbReference>
<dbReference type="SMART" id="SM00382">
    <property type="entry name" value="AAA"/>
    <property type="match status" value="1"/>
</dbReference>
<keyword evidence="2 4" id="KW-0067">ATP-binding</keyword>
<dbReference type="AlphaFoldDB" id="A0A7J3XY22"/>
<dbReference type="SUPFAM" id="SSF52540">
    <property type="entry name" value="P-loop containing nucleoside triphosphate hydrolases"/>
    <property type="match status" value="1"/>
</dbReference>
<reference evidence="4" key="1">
    <citation type="journal article" date="2020" name="mSystems">
        <title>Genome- and Community-Level Interaction Insights into Carbon Utilization and Element Cycling Functions of Hydrothermarchaeota in Hydrothermal Sediment.</title>
        <authorList>
            <person name="Zhou Z."/>
            <person name="Liu Y."/>
            <person name="Xu W."/>
            <person name="Pan J."/>
            <person name="Luo Z.H."/>
            <person name="Li M."/>
        </authorList>
    </citation>
    <scope>NUCLEOTIDE SEQUENCE [LARGE SCALE GENOMIC DNA]</scope>
    <source>
        <strain evidence="4">SpSt-110</strain>
    </source>
</reference>
<dbReference type="InterPro" id="IPR003593">
    <property type="entry name" value="AAA+_ATPase"/>
</dbReference>
<name>A0A7J3XY22_9CREN</name>
<dbReference type="PANTHER" id="PTHR43613">
    <property type="entry name" value="ABC TRANSPORTER, ATP-BINDING PROTEIN"/>
    <property type="match status" value="1"/>
</dbReference>
<dbReference type="PROSITE" id="PS00211">
    <property type="entry name" value="ABC_TRANSPORTER_1"/>
    <property type="match status" value="1"/>
</dbReference>
<protein>
    <submittedName>
        <fullName evidence="4">ABC transporter ATP-binding protein</fullName>
    </submittedName>
</protein>
<dbReference type="GO" id="GO:0016887">
    <property type="term" value="F:ATP hydrolysis activity"/>
    <property type="evidence" value="ECO:0007669"/>
    <property type="project" value="InterPro"/>
</dbReference>
<dbReference type="Pfam" id="PF00005">
    <property type="entry name" value="ABC_tran"/>
    <property type="match status" value="1"/>
</dbReference>
<dbReference type="GO" id="GO:0005524">
    <property type="term" value="F:ATP binding"/>
    <property type="evidence" value="ECO:0007669"/>
    <property type="project" value="UniProtKB-KW"/>
</dbReference>
<evidence type="ECO:0000256" key="1">
    <source>
        <dbReference type="ARBA" id="ARBA00022741"/>
    </source>
</evidence>
<comment type="caution">
    <text evidence="4">The sequence shown here is derived from an EMBL/GenBank/DDBJ whole genome shotgun (WGS) entry which is preliminary data.</text>
</comment>
<dbReference type="PROSITE" id="PS50893">
    <property type="entry name" value="ABC_TRANSPORTER_2"/>
    <property type="match status" value="1"/>
</dbReference>